<organism evidence="1">
    <name type="scientific">Anguilla anguilla</name>
    <name type="common">European freshwater eel</name>
    <name type="synonym">Muraena anguilla</name>
    <dbReference type="NCBI Taxonomy" id="7936"/>
    <lineage>
        <taxon>Eukaryota</taxon>
        <taxon>Metazoa</taxon>
        <taxon>Chordata</taxon>
        <taxon>Craniata</taxon>
        <taxon>Vertebrata</taxon>
        <taxon>Euteleostomi</taxon>
        <taxon>Actinopterygii</taxon>
        <taxon>Neopterygii</taxon>
        <taxon>Teleostei</taxon>
        <taxon>Anguilliformes</taxon>
        <taxon>Anguillidae</taxon>
        <taxon>Anguilla</taxon>
    </lineage>
</organism>
<dbReference type="EMBL" id="GBXM01064649">
    <property type="protein sequence ID" value="JAH43928.1"/>
    <property type="molecule type" value="Transcribed_RNA"/>
</dbReference>
<accession>A0A0E9STS4</accession>
<dbReference type="AlphaFoldDB" id="A0A0E9STS4"/>
<protein>
    <submittedName>
        <fullName evidence="1">Uncharacterized protein</fullName>
    </submittedName>
</protein>
<proteinExistence type="predicted"/>
<reference evidence="1" key="1">
    <citation type="submission" date="2014-11" db="EMBL/GenBank/DDBJ databases">
        <authorList>
            <person name="Amaro Gonzalez C."/>
        </authorList>
    </citation>
    <scope>NUCLEOTIDE SEQUENCE</scope>
</reference>
<sequence length="28" mass="2829">MEGILAAAAVAVTRATTTSRGQRGYCSS</sequence>
<reference evidence="1" key="2">
    <citation type="journal article" date="2015" name="Fish Shellfish Immunol.">
        <title>Early steps in the European eel (Anguilla anguilla)-Vibrio vulnificus interaction in the gills: Role of the RtxA13 toxin.</title>
        <authorList>
            <person name="Callol A."/>
            <person name="Pajuelo D."/>
            <person name="Ebbesson L."/>
            <person name="Teles M."/>
            <person name="MacKenzie S."/>
            <person name="Amaro C."/>
        </authorList>
    </citation>
    <scope>NUCLEOTIDE SEQUENCE</scope>
</reference>
<evidence type="ECO:0000313" key="1">
    <source>
        <dbReference type="EMBL" id="JAH43928.1"/>
    </source>
</evidence>
<name>A0A0E9STS4_ANGAN</name>